<dbReference type="AlphaFoldDB" id="A0A5J4W379"/>
<name>A0A5J4W379_9EUKA</name>
<protein>
    <submittedName>
        <fullName evidence="1">Uncharacterized protein</fullName>
    </submittedName>
</protein>
<dbReference type="Proteomes" id="UP000324800">
    <property type="component" value="Unassembled WGS sequence"/>
</dbReference>
<reference evidence="1 2" key="1">
    <citation type="submission" date="2019-03" db="EMBL/GenBank/DDBJ databases">
        <title>Single cell metagenomics reveals metabolic interactions within the superorganism composed of flagellate Streblomastix strix and complex community of Bacteroidetes bacteria on its surface.</title>
        <authorList>
            <person name="Treitli S.C."/>
            <person name="Kolisko M."/>
            <person name="Husnik F."/>
            <person name="Keeling P."/>
            <person name="Hampl V."/>
        </authorList>
    </citation>
    <scope>NUCLEOTIDE SEQUENCE [LARGE SCALE GENOMIC DNA]</scope>
    <source>
        <strain evidence="1">ST1C</strain>
    </source>
</reference>
<evidence type="ECO:0000313" key="2">
    <source>
        <dbReference type="Proteomes" id="UP000324800"/>
    </source>
</evidence>
<sequence length="137" mass="15272">MNEDEIEDQGSEHIDENDANLAMSSLALLALNEDNHKAIIDGNGIKSAVERIIQVAQHGYTPGLQIMSSIDLLVHLFAFGSNNTKQLIQNSLSPEILDQLKDNQYIGNEIQKLINAYSNSQAAKELIKIRRLNEMNK</sequence>
<accession>A0A5J4W379</accession>
<comment type="caution">
    <text evidence="1">The sequence shown here is derived from an EMBL/GenBank/DDBJ whole genome shotgun (WGS) entry which is preliminary data.</text>
</comment>
<evidence type="ECO:0000313" key="1">
    <source>
        <dbReference type="EMBL" id="KAA6389288.1"/>
    </source>
</evidence>
<organism evidence="1 2">
    <name type="scientific">Streblomastix strix</name>
    <dbReference type="NCBI Taxonomy" id="222440"/>
    <lineage>
        <taxon>Eukaryota</taxon>
        <taxon>Metamonada</taxon>
        <taxon>Preaxostyla</taxon>
        <taxon>Oxymonadida</taxon>
        <taxon>Streblomastigidae</taxon>
        <taxon>Streblomastix</taxon>
    </lineage>
</organism>
<gene>
    <name evidence="1" type="ORF">EZS28_015185</name>
</gene>
<dbReference type="EMBL" id="SNRW01003645">
    <property type="protein sequence ID" value="KAA6389288.1"/>
    <property type="molecule type" value="Genomic_DNA"/>
</dbReference>
<proteinExistence type="predicted"/>